<dbReference type="GeneID" id="3505581"/>
<sequence>MAYHTIRGLAEACQQRHQYIPAVALQPKGGKSPLWLVHAAAGEALIFINLARLINDQPVYAFKARGFVCGEIYFTSIDECVRTYYEAIKELQPHGPHAILEYSYGGMLAFELAKIWRRKKISLNRPPYVSARLQEVKWTDCLVNISYFLGLLSRASFRDLLQQLYHLPKKEATACLIKVADPARLVALALDNDKPEQWIDVAPSPQEVGRNYTPQGSVAHMDVFHCDPLEFLNVTPQEWQQRLSSWRDSQGRGSTSFTCQASTSLFWDRQTSKHSSTD</sequence>
<dbReference type="HOGENOM" id="CLU_1001074_0_0_1"/>
<organism evidence="2 3">
    <name type="scientific">Aspergillus fumigatus (strain ATCC MYA-4609 / CBS 101355 / FGSC A1100 / Af293)</name>
    <name type="common">Neosartorya fumigata</name>
    <dbReference type="NCBI Taxonomy" id="330879"/>
    <lineage>
        <taxon>Eukaryota</taxon>
        <taxon>Fungi</taxon>
        <taxon>Dikarya</taxon>
        <taxon>Ascomycota</taxon>
        <taxon>Pezizomycotina</taxon>
        <taxon>Eurotiomycetes</taxon>
        <taxon>Eurotiomycetidae</taxon>
        <taxon>Eurotiales</taxon>
        <taxon>Aspergillaceae</taxon>
        <taxon>Aspergillus</taxon>
        <taxon>Aspergillus subgen. Fumigati</taxon>
    </lineage>
</organism>
<dbReference type="OrthoDB" id="10253869at2759"/>
<proteinExistence type="predicted"/>
<comment type="caution">
    <text evidence="2">The sequence shown here is derived from an EMBL/GenBank/DDBJ whole genome shotgun (WGS) entry which is preliminary data.</text>
</comment>
<gene>
    <name evidence="2" type="ORF">AFUA_5G00150</name>
</gene>
<dbReference type="InterPro" id="IPR029058">
    <property type="entry name" value="AB_hydrolase_fold"/>
</dbReference>
<evidence type="ECO:0000259" key="1">
    <source>
        <dbReference type="Pfam" id="PF00975"/>
    </source>
</evidence>
<name>Q4WDP0_ASPFU</name>
<reference evidence="2 3" key="1">
    <citation type="journal article" date="2005" name="Nature">
        <title>Genomic sequence of the pathogenic and allergenic filamentous fungus Aspergillus fumigatus.</title>
        <authorList>
            <person name="Nierman W.C."/>
            <person name="Pain A."/>
            <person name="Anderson M.J."/>
            <person name="Wortman J.R."/>
            <person name="Kim H.S."/>
            <person name="Arroyo J."/>
            <person name="Berriman M."/>
            <person name="Abe K."/>
            <person name="Archer D.B."/>
            <person name="Bermejo C."/>
            <person name="Bennett J."/>
            <person name="Bowyer P."/>
            <person name="Chen D."/>
            <person name="Collins M."/>
            <person name="Coulsen R."/>
            <person name="Davies R."/>
            <person name="Dyer P.S."/>
            <person name="Farman M."/>
            <person name="Fedorova N."/>
            <person name="Fedorova N."/>
            <person name="Feldblyum T.V."/>
            <person name="Fischer R."/>
            <person name="Fosker N."/>
            <person name="Fraser A."/>
            <person name="Garcia J.L."/>
            <person name="Garcia M.J."/>
            <person name="Goble A."/>
            <person name="Goldman G.H."/>
            <person name="Gomi K."/>
            <person name="Griffith-Jones S."/>
            <person name="Gwilliam R."/>
            <person name="Haas B."/>
            <person name="Haas H."/>
            <person name="Harris D."/>
            <person name="Horiuchi H."/>
            <person name="Huang J."/>
            <person name="Humphray S."/>
            <person name="Jimenez J."/>
            <person name="Keller N."/>
            <person name="Khouri H."/>
            <person name="Kitamoto K."/>
            <person name="Kobayashi T."/>
            <person name="Konzack S."/>
            <person name="Kulkarni R."/>
            <person name="Kumagai T."/>
            <person name="Lafon A."/>
            <person name="Latge J.P."/>
            <person name="Li W."/>
            <person name="Lord A."/>
            <person name="Lu C."/>
            <person name="Majoros W.H."/>
            <person name="May G.S."/>
            <person name="Miller B.L."/>
            <person name="Mohamoud Y."/>
            <person name="Molina M."/>
            <person name="Monod M."/>
            <person name="Mouyna I."/>
            <person name="Mulligan S."/>
            <person name="Murphy L."/>
            <person name="O'Neil S."/>
            <person name="Paulsen I."/>
            <person name="Penalva M.A."/>
            <person name="Pertea M."/>
            <person name="Price C."/>
            <person name="Pritchard B.L."/>
            <person name="Quail M.A."/>
            <person name="Rabbinowitsch E."/>
            <person name="Rawlins N."/>
            <person name="Rajandream M.A."/>
            <person name="Reichard U."/>
            <person name="Renauld H."/>
            <person name="Robson G.D."/>
            <person name="Rodriguez de Cordoba S."/>
            <person name="Rodriguez-Pena J.M."/>
            <person name="Ronning C.M."/>
            <person name="Rutter S."/>
            <person name="Salzberg S.L."/>
            <person name="Sanchez M."/>
            <person name="Sanchez-Ferrero J.C."/>
            <person name="Saunders D."/>
            <person name="Seeger K."/>
            <person name="Squares R."/>
            <person name="Squares S."/>
            <person name="Takeuchi M."/>
            <person name="Tekaia F."/>
            <person name="Turner G."/>
            <person name="Vazquez de Aldana C.R."/>
            <person name="Weidman J."/>
            <person name="White O."/>
            <person name="Woodward J."/>
            <person name="Yu J.H."/>
            <person name="Fraser C."/>
            <person name="Galagan J.E."/>
            <person name="Asai K."/>
            <person name="Machida M."/>
            <person name="Hall N."/>
            <person name="Barrell B."/>
            <person name="Denning D.W."/>
        </authorList>
    </citation>
    <scope>NUCLEOTIDE SEQUENCE [LARGE SCALE GENOMIC DNA]</scope>
    <source>
        <strain evidence="2 3">Af293</strain>
    </source>
</reference>
<dbReference type="KEGG" id="afm:AFUA_5G00150"/>
<dbReference type="InterPro" id="IPR001031">
    <property type="entry name" value="Thioesterase"/>
</dbReference>
<dbReference type="Proteomes" id="UP000002530">
    <property type="component" value="Unassembled WGS sequence"/>
</dbReference>
<evidence type="ECO:0000313" key="3">
    <source>
        <dbReference type="Proteomes" id="UP000002530"/>
    </source>
</evidence>
<keyword evidence="3" id="KW-1185">Reference proteome</keyword>
<dbReference type="Gene3D" id="3.40.50.1820">
    <property type="entry name" value="alpha/beta hydrolase"/>
    <property type="match status" value="1"/>
</dbReference>
<accession>Q4WDP0</accession>
<dbReference type="RefSeq" id="XP_748325.1">
    <property type="nucleotide sequence ID" value="XM_743232.1"/>
</dbReference>
<dbReference type="Pfam" id="PF00975">
    <property type="entry name" value="Thioesterase"/>
    <property type="match status" value="1"/>
</dbReference>
<dbReference type="STRING" id="330879.Q4WDP0"/>
<dbReference type="InParanoid" id="Q4WDP0"/>
<evidence type="ECO:0000313" key="2">
    <source>
        <dbReference type="EMBL" id="EAL86287.1"/>
    </source>
</evidence>
<protein>
    <submittedName>
        <fullName evidence="2">Thioesterase domain protein</fullName>
    </submittedName>
</protein>
<dbReference type="EMBL" id="AAHF01000011">
    <property type="protein sequence ID" value="EAL86287.1"/>
    <property type="molecule type" value="Genomic_DNA"/>
</dbReference>
<dbReference type="SUPFAM" id="SSF53474">
    <property type="entry name" value="alpha/beta-Hydrolases"/>
    <property type="match status" value="1"/>
</dbReference>
<dbReference type="AlphaFoldDB" id="Q4WDP0"/>
<dbReference type="OMA" id="KKEATAC"/>
<dbReference type="VEuPathDB" id="FungiDB:Afu5g00150"/>
<feature type="domain" description="Thioesterase" evidence="1">
    <location>
        <begin position="33"/>
        <end position="120"/>
    </location>
</feature>